<dbReference type="InterPro" id="IPR014347">
    <property type="entry name" value="Tautomerase/MIF_sf"/>
</dbReference>
<sequence length="128" mass="14048">MPLARIDLRAGKSADYLQGISDVIYDAMTQTLNVPKDDRFQVFAEHTGATLVVDATYLGIARSADCIVIQVTLNQGRSIALKKAFYRAVAEGLHAHLGVRREDVLISLVEVPKENWSFGNGEAQYADP</sequence>
<gene>
    <name evidence="1" type="ORF">I596_3575</name>
</gene>
<evidence type="ECO:0000313" key="2">
    <source>
        <dbReference type="Proteomes" id="UP000076830"/>
    </source>
</evidence>
<dbReference type="SUPFAM" id="SSF55331">
    <property type="entry name" value="Tautomerase/MIF"/>
    <property type="match status" value="1"/>
</dbReference>
<dbReference type="Proteomes" id="UP000076830">
    <property type="component" value="Chromosome"/>
</dbReference>
<dbReference type="EMBL" id="CP015249">
    <property type="protein sequence ID" value="ANB19563.1"/>
    <property type="molecule type" value="Genomic_DNA"/>
</dbReference>
<dbReference type="KEGG" id="dko:I596_3575"/>
<dbReference type="Gene3D" id="3.30.429.10">
    <property type="entry name" value="Macrophage Migration Inhibitory Factor"/>
    <property type="match status" value="1"/>
</dbReference>
<evidence type="ECO:0000313" key="1">
    <source>
        <dbReference type="EMBL" id="ANB19563.1"/>
    </source>
</evidence>
<reference evidence="1 2" key="1">
    <citation type="submission" date="2016-04" db="EMBL/GenBank/DDBJ databases">
        <title>Complete genome sequence of Dokdonella koreensis DS-123T.</title>
        <authorList>
            <person name="Kim J.F."/>
            <person name="Lee H."/>
            <person name="Kwak M.-J."/>
        </authorList>
    </citation>
    <scope>NUCLEOTIDE SEQUENCE [LARGE SCALE GENOMIC DNA]</scope>
    <source>
        <strain evidence="1 2">DS-123</strain>
    </source>
</reference>
<dbReference type="Pfam" id="PF14552">
    <property type="entry name" value="Tautomerase_2"/>
    <property type="match status" value="1"/>
</dbReference>
<keyword evidence="2" id="KW-1185">Reference proteome</keyword>
<dbReference type="InterPro" id="IPR037479">
    <property type="entry name" value="Tauto_MSAD"/>
</dbReference>
<dbReference type="RefSeq" id="WP_067650552.1">
    <property type="nucleotide sequence ID" value="NZ_CP015249.1"/>
</dbReference>
<dbReference type="PANTHER" id="PTHR38460">
    <property type="entry name" value="TAUTOMERASE YOLI-RELATED"/>
    <property type="match status" value="1"/>
</dbReference>
<accession>A0A160DZE3</accession>
<dbReference type="AlphaFoldDB" id="A0A160DZE3"/>
<dbReference type="OrthoDB" id="9804765at2"/>
<protein>
    <submittedName>
        <fullName evidence="1">4-oxalocrotonate tautomerase</fullName>
    </submittedName>
</protein>
<dbReference type="PANTHER" id="PTHR38460:SF1">
    <property type="entry name" value="TAUTOMERASE YOLI-RELATED"/>
    <property type="match status" value="1"/>
</dbReference>
<name>A0A160DZE3_9GAMM</name>
<organism evidence="1 2">
    <name type="scientific">Dokdonella koreensis DS-123</name>
    <dbReference type="NCBI Taxonomy" id="1300342"/>
    <lineage>
        <taxon>Bacteria</taxon>
        <taxon>Pseudomonadati</taxon>
        <taxon>Pseudomonadota</taxon>
        <taxon>Gammaproteobacteria</taxon>
        <taxon>Lysobacterales</taxon>
        <taxon>Rhodanobacteraceae</taxon>
        <taxon>Dokdonella</taxon>
    </lineage>
</organism>
<proteinExistence type="predicted"/>
<dbReference type="STRING" id="1300342.I596_3575"/>
<dbReference type="PATRIC" id="fig|1300342.3.peg.3494"/>